<evidence type="ECO:0000256" key="1">
    <source>
        <dbReference type="ARBA" id="ARBA00001970"/>
    </source>
</evidence>
<dbReference type="AlphaFoldDB" id="A0A4Q4LYK8"/>
<protein>
    <recommendedName>
        <fullName evidence="9">Heme haloperoxidase family profile domain-containing protein</fullName>
    </recommendedName>
</protein>
<comment type="caution">
    <text evidence="10">The sequence shown here is derived from an EMBL/GenBank/DDBJ whole genome shotgun (WGS) entry which is preliminary data.</text>
</comment>
<sequence length="280" mass="31288">MLFYSWLIMSLGCFAQAFPHFVKSLDDALAMRSHANPEHSGLTLKHFLWEEPGEDDARSPCPFMNTLANHDFVNHNGRNITRPQLVEGCVKALNIDPEFAGGIFDSGIIVNPIPNSTFFDLDMLHDTHGVIEHDGSLSRDDIYFDPSNSFDKRVFDNMLSYLPSADQFNATDLAIARSKHAYDMSLANPLFEITESAIPVIMGENAMIIAVFGHPENPTANREFVEYFFRNERLPVWLGWEPVTVPIGPTIESIINELVDDSPRDIPLTYDPGAAVSGSE</sequence>
<keyword evidence="3" id="KW-0349">Heme</keyword>
<evidence type="ECO:0000256" key="7">
    <source>
        <dbReference type="ARBA" id="ARBA00025795"/>
    </source>
</evidence>
<keyword evidence="5" id="KW-0560">Oxidoreductase</keyword>
<evidence type="ECO:0000256" key="4">
    <source>
        <dbReference type="ARBA" id="ARBA00022723"/>
    </source>
</evidence>
<organism evidence="10 11">
    <name type="scientific">Alternaria tenuissima</name>
    <dbReference type="NCBI Taxonomy" id="119927"/>
    <lineage>
        <taxon>Eukaryota</taxon>
        <taxon>Fungi</taxon>
        <taxon>Dikarya</taxon>
        <taxon>Ascomycota</taxon>
        <taxon>Pezizomycotina</taxon>
        <taxon>Dothideomycetes</taxon>
        <taxon>Pleosporomycetidae</taxon>
        <taxon>Pleosporales</taxon>
        <taxon>Pleosporineae</taxon>
        <taxon>Pleosporaceae</taxon>
        <taxon>Alternaria</taxon>
        <taxon>Alternaria sect. Alternaria</taxon>
        <taxon>Alternaria alternata complex</taxon>
    </lineage>
</organism>
<evidence type="ECO:0000259" key="9">
    <source>
        <dbReference type="PROSITE" id="PS51405"/>
    </source>
</evidence>
<feature type="domain" description="Heme haloperoxidase family profile" evidence="9">
    <location>
        <begin position="43"/>
        <end position="260"/>
    </location>
</feature>
<dbReference type="PANTHER" id="PTHR33577">
    <property type="entry name" value="STERIGMATOCYSTIN BIOSYNTHESIS PEROXIDASE STCC-RELATED"/>
    <property type="match status" value="1"/>
</dbReference>
<dbReference type="EMBL" id="PDXA01000086">
    <property type="protein sequence ID" value="RYN27490.1"/>
    <property type="molecule type" value="Genomic_DNA"/>
</dbReference>
<evidence type="ECO:0000256" key="8">
    <source>
        <dbReference type="SAM" id="SignalP"/>
    </source>
</evidence>
<evidence type="ECO:0000313" key="10">
    <source>
        <dbReference type="EMBL" id="RYN27490.1"/>
    </source>
</evidence>
<dbReference type="Proteomes" id="UP000292402">
    <property type="component" value="Unassembled WGS sequence"/>
</dbReference>
<dbReference type="Gene3D" id="1.10.489.10">
    <property type="entry name" value="Chloroperoxidase-like"/>
    <property type="match status" value="1"/>
</dbReference>
<dbReference type="PANTHER" id="PTHR33577:SF9">
    <property type="entry name" value="PEROXIDASE STCC"/>
    <property type="match status" value="1"/>
</dbReference>
<dbReference type="InterPro" id="IPR036851">
    <property type="entry name" value="Chloroperoxidase-like_sf"/>
</dbReference>
<evidence type="ECO:0000256" key="3">
    <source>
        <dbReference type="ARBA" id="ARBA00022617"/>
    </source>
</evidence>
<comment type="similarity">
    <text evidence="7">Belongs to the chloroperoxidase family.</text>
</comment>
<dbReference type="Pfam" id="PF01328">
    <property type="entry name" value="Peroxidase_2"/>
    <property type="match status" value="1"/>
</dbReference>
<evidence type="ECO:0000256" key="6">
    <source>
        <dbReference type="ARBA" id="ARBA00023004"/>
    </source>
</evidence>
<reference evidence="11" key="1">
    <citation type="journal article" date="2019" name="bioRxiv">
        <title>Genomics, evolutionary history and diagnostics of the Alternaria alternata species group including apple and Asian pear pathotypes.</title>
        <authorList>
            <person name="Armitage A.D."/>
            <person name="Cockerton H.M."/>
            <person name="Sreenivasaprasad S."/>
            <person name="Woodhall J.W."/>
            <person name="Lane C.R."/>
            <person name="Harrison R.J."/>
            <person name="Clarkson J.P."/>
        </authorList>
    </citation>
    <scope>NUCLEOTIDE SEQUENCE [LARGE SCALE GENOMIC DNA]</scope>
    <source>
        <strain evidence="11">FERA 1082</strain>
    </source>
</reference>
<evidence type="ECO:0000256" key="2">
    <source>
        <dbReference type="ARBA" id="ARBA00022559"/>
    </source>
</evidence>
<dbReference type="PROSITE" id="PS51405">
    <property type="entry name" value="HEME_HALOPEROXIDASE"/>
    <property type="match status" value="1"/>
</dbReference>
<dbReference type="InterPro" id="IPR000028">
    <property type="entry name" value="Chloroperoxidase"/>
</dbReference>
<gene>
    <name evidence="10" type="ORF">AA0114_g12561</name>
</gene>
<keyword evidence="4" id="KW-0479">Metal-binding</keyword>
<dbReference type="GO" id="GO:0004601">
    <property type="term" value="F:peroxidase activity"/>
    <property type="evidence" value="ECO:0007669"/>
    <property type="project" value="UniProtKB-KW"/>
</dbReference>
<dbReference type="GO" id="GO:0046872">
    <property type="term" value="F:metal ion binding"/>
    <property type="evidence" value="ECO:0007669"/>
    <property type="project" value="UniProtKB-KW"/>
</dbReference>
<evidence type="ECO:0000313" key="11">
    <source>
        <dbReference type="Proteomes" id="UP000292402"/>
    </source>
</evidence>
<name>A0A4Q4LYK8_9PLEO</name>
<comment type="cofactor">
    <cofactor evidence="1">
        <name>heme b</name>
        <dbReference type="ChEBI" id="CHEBI:60344"/>
    </cofactor>
</comment>
<feature type="chain" id="PRO_5020987521" description="Heme haloperoxidase family profile domain-containing protein" evidence="8">
    <location>
        <begin position="18"/>
        <end position="280"/>
    </location>
</feature>
<accession>A0A4Q4LYK8</accession>
<proteinExistence type="inferred from homology"/>
<feature type="signal peptide" evidence="8">
    <location>
        <begin position="1"/>
        <end position="17"/>
    </location>
</feature>
<keyword evidence="6" id="KW-0408">Iron</keyword>
<evidence type="ECO:0000256" key="5">
    <source>
        <dbReference type="ARBA" id="ARBA00023002"/>
    </source>
</evidence>
<dbReference type="SUPFAM" id="SSF47571">
    <property type="entry name" value="Cloroperoxidase"/>
    <property type="match status" value="1"/>
</dbReference>
<keyword evidence="2" id="KW-0575">Peroxidase</keyword>
<keyword evidence="8" id="KW-0732">Signal</keyword>